<accession>A0A8S9ZT20</accession>
<comment type="caution">
    <text evidence="1">The sequence shown here is derived from an EMBL/GenBank/DDBJ whole genome shotgun (WGS) entry which is preliminary data.</text>
</comment>
<evidence type="ECO:0000313" key="2">
    <source>
        <dbReference type="Proteomes" id="UP000605970"/>
    </source>
</evidence>
<keyword evidence="2" id="KW-1185">Reference proteome</keyword>
<dbReference type="EMBL" id="JABEBT010000027">
    <property type="protein sequence ID" value="KAF7636689.1"/>
    <property type="molecule type" value="Genomic_DNA"/>
</dbReference>
<protein>
    <submittedName>
        <fullName evidence="1">Uncharacterized protein</fullName>
    </submittedName>
</protein>
<evidence type="ECO:0000313" key="1">
    <source>
        <dbReference type="EMBL" id="KAF7636689.1"/>
    </source>
</evidence>
<organism evidence="1 2">
    <name type="scientific">Meloidogyne graminicola</name>
    <dbReference type="NCBI Taxonomy" id="189291"/>
    <lineage>
        <taxon>Eukaryota</taxon>
        <taxon>Metazoa</taxon>
        <taxon>Ecdysozoa</taxon>
        <taxon>Nematoda</taxon>
        <taxon>Chromadorea</taxon>
        <taxon>Rhabditida</taxon>
        <taxon>Tylenchina</taxon>
        <taxon>Tylenchomorpha</taxon>
        <taxon>Tylenchoidea</taxon>
        <taxon>Meloidogynidae</taxon>
        <taxon>Meloidogyninae</taxon>
        <taxon>Meloidogyne</taxon>
    </lineage>
</organism>
<gene>
    <name evidence="1" type="ORF">Mgra_00003870</name>
</gene>
<dbReference type="OrthoDB" id="3219649at2759"/>
<name>A0A8S9ZT20_9BILA</name>
<proteinExistence type="predicted"/>
<reference evidence="1" key="1">
    <citation type="journal article" date="2020" name="Ecol. Evol.">
        <title>Genome structure and content of the rice root-knot nematode (Meloidogyne graminicola).</title>
        <authorList>
            <person name="Phan N.T."/>
            <person name="Danchin E.G.J."/>
            <person name="Klopp C."/>
            <person name="Perfus-Barbeoch L."/>
            <person name="Kozlowski D.K."/>
            <person name="Koutsovoulos G.D."/>
            <person name="Lopez-Roques C."/>
            <person name="Bouchez O."/>
            <person name="Zahm M."/>
            <person name="Besnard G."/>
            <person name="Bellafiore S."/>
        </authorList>
    </citation>
    <scope>NUCLEOTIDE SEQUENCE</scope>
    <source>
        <strain evidence="1">VN-18</strain>
    </source>
</reference>
<sequence length="153" mass="17345">MHLVLTSTKLLLFLILFIPSFWCFIYTHSQAINILNNEGIQVTSTSRCSNRNNPQCTSLDGIHSEAIEGIITLKKASGCPIIITGGTEKGHSNVGARSHYNGWKLDIRKRGNDCTTRYITKTFNKISENRWRAASGNVYFNEHNHWDIQYGNK</sequence>
<dbReference type="AlphaFoldDB" id="A0A8S9ZT20"/>
<dbReference type="Proteomes" id="UP000605970">
    <property type="component" value="Unassembled WGS sequence"/>
</dbReference>